<feature type="transmembrane region" description="Helical" evidence="1">
    <location>
        <begin position="172"/>
        <end position="191"/>
    </location>
</feature>
<dbReference type="Proteomes" id="UP001085076">
    <property type="component" value="Unassembled WGS sequence"/>
</dbReference>
<proteinExistence type="predicted"/>
<keyword evidence="1" id="KW-0472">Membrane</keyword>
<dbReference type="GO" id="GO:0005802">
    <property type="term" value="C:trans-Golgi network"/>
    <property type="evidence" value="ECO:0007669"/>
    <property type="project" value="InterPro"/>
</dbReference>
<comment type="caution">
    <text evidence="2">The sequence shown here is derived from an EMBL/GenBank/DDBJ whole genome shotgun (WGS) entry which is preliminary data.</text>
</comment>
<sequence>MDATAEAVAASQAKDMQRSSLCNCIVNFFFQEGYLLTTFELLHELVEDGRHDQAIRLCDFFSDPLFPPDLISLFNSLRVADPQTLLEEKIVAEEKLAISEYELRLAQEDLTKLQSKLQKMVESPVVIESEELSSENRADLVNSLKNKLQSLVGQHVDVLESLTPTVRKRVEGSFILCSIGFVLVFSFHMRFRKLFGDSHFDVACSFQKEDLLLCFGKAEYDF</sequence>
<protein>
    <recommendedName>
        <fullName evidence="4">LisH domain-containing protein</fullName>
    </recommendedName>
</protein>
<keyword evidence="1" id="KW-1133">Transmembrane helix</keyword>
<dbReference type="AlphaFoldDB" id="A0A9D5BTB6"/>
<dbReference type="GO" id="GO:0032367">
    <property type="term" value="P:intracellular cholesterol transport"/>
    <property type="evidence" value="ECO:0007669"/>
    <property type="project" value="InterPro"/>
</dbReference>
<dbReference type="OrthoDB" id="1695393at2759"/>
<evidence type="ECO:0000256" key="1">
    <source>
        <dbReference type="SAM" id="Phobius"/>
    </source>
</evidence>
<dbReference type="EMBL" id="JAGGNH010000087">
    <property type="protein sequence ID" value="KAJ0960357.1"/>
    <property type="molecule type" value="Genomic_DNA"/>
</dbReference>
<accession>A0A9D5BTB6</accession>
<dbReference type="PANTHER" id="PTHR32059:SF0">
    <property type="entry name" value="RAB11-BINDING PROTEIN RELCH"/>
    <property type="match status" value="1"/>
</dbReference>
<evidence type="ECO:0008006" key="4">
    <source>
        <dbReference type="Google" id="ProtNLM"/>
    </source>
</evidence>
<evidence type="ECO:0000313" key="2">
    <source>
        <dbReference type="EMBL" id="KAJ0960357.1"/>
    </source>
</evidence>
<dbReference type="GO" id="GO:0055037">
    <property type="term" value="C:recycling endosome"/>
    <property type="evidence" value="ECO:0007669"/>
    <property type="project" value="TreeGrafter"/>
</dbReference>
<gene>
    <name evidence="2" type="ORF">J5N97_001807</name>
</gene>
<evidence type="ECO:0000313" key="3">
    <source>
        <dbReference type="Proteomes" id="UP001085076"/>
    </source>
</evidence>
<reference evidence="2 3" key="1">
    <citation type="journal article" date="2022" name="Hortic Res">
        <title>The genome of Dioscorea zingiberensis sheds light on the biosynthesis, origin and evolution of the medicinally important diosgenin saponins.</title>
        <authorList>
            <person name="Li Y."/>
            <person name="Tan C."/>
            <person name="Li Z."/>
            <person name="Guo J."/>
            <person name="Li S."/>
            <person name="Chen X."/>
            <person name="Wang C."/>
            <person name="Dai X."/>
            <person name="Yang H."/>
            <person name="Song W."/>
            <person name="Hou L."/>
            <person name="Xu J."/>
            <person name="Tong Z."/>
            <person name="Xu A."/>
            <person name="Yuan X."/>
            <person name="Wang W."/>
            <person name="Yang Q."/>
            <person name="Chen L."/>
            <person name="Sun Z."/>
            <person name="Wang K."/>
            <person name="Pan B."/>
            <person name="Chen J."/>
            <person name="Bao Y."/>
            <person name="Liu F."/>
            <person name="Qi X."/>
            <person name="Gang D.R."/>
            <person name="Wen J."/>
            <person name="Li J."/>
        </authorList>
    </citation>
    <scope>NUCLEOTIDE SEQUENCE [LARGE SCALE GENOMIC DNA]</scope>
    <source>
        <strain evidence="2">Dzin_1.0</strain>
    </source>
</reference>
<keyword evidence="3" id="KW-1185">Reference proteome</keyword>
<keyword evidence="1" id="KW-0812">Transmembrane</keyword>
<name>A0A9D5BTB6_9LILI</name>
<dbReference type="InterPro" id="IPR040362">
    <property type="entry name" value="RELCH"/>
</dbReference>
<dbReference type="PANTHER" id="PTHR32059">
    <property type="entry name" value="RAB11-BINDING PROTEIN RELCH"/>
    <property type="match status" value="1"/>
</dbReference>
<organism evidence="2 3">
    <name type="scientific">Dioscorea zingiberensis</name>
    <dbReference type="NCBI Taxonomy" id="325984"/>
    <lineage>
        <taxon>Eukaryota</taxon>
        <taxon>Viridiplantae</taxon>
        <taxon>Streptophyta</taxon>
        <taxon>Embryophyta</taxon>
        <taxon>Tracheophyta</taxon>
        <taxon>Spermatophyta</taxon>
        <taxon>Magnoliopsida</taxon>
        <taxon>Liliopsida</taxon>
        <taxon>Dioscoreales</taxon>
        <taxon>Dioscoreaceae</taxon>
        <taxon>Dioscorea</taxon>
    </lineage>
</organism>